<evidence type="ECO:0000256" key="3">
    <source>
        <dbReference type="ARBA" id="ARBA00023015"/>
    </source>
</evidence>
<dbReference type="InterPro" id="IPR004839">
    <property type="entry name" value="Aminotransferase_I/II_large"/>
</dbReference>
<evidence type="ECO:0000256" key="1">
    <source>
        <dbReference type="ARBA" id="ARBA00005384"/>
    </source>
</evidence>
<dbReference type="AlphaFoldDB" id="A0A1M4U832"/>
<organism evidence="7 8">
    <name type="scientific">Loktanella atrilutea</name>
    <dbReference type="NCBI Taxonomy" id="366533"/>
    <lineage>
        <taxon>Bacteria</taxon>
        <taxon>Pseudomonadati</taxon>
        <taxon>Pseudomonadota</taxon>
        <taxon>Alphaproteobacteria</taxon>
        <taxon>Rhodobacterales</taxon>
        <taxon>Roseobacteraceae</taxon>
        <taxon>Loktanella</taxon>
    </lineage>
</organism>
<accession>A0A1M4U832</accession>
<protein>
    <submittedName>
        <fullName evidence="7">Transcriptional regulator, GntR family</fullName>
    </submittedName>
</protein>
<dbReference type="Proteomes" id="UP000183987">
    <property type="component" value="Unassembled WGS sequence"/>
</dbReference>
<dbReference type="GO" id="GO:0003677">
    <property type="term" value="F:DNA binding"/>
    <property type="evidence" value="ECO:0007669"/>
    <property type="project" value="UniProtKB-KW"/>
</dbReference>
<evidence type="ECO:0000259" key="6">
    <source>
        <dbReference type="PROSITE" id="PS50949"/>
    </source>
</evidence>
<dbReference type="InterPro" id="IPR036390">
    <property type="entry name" value="WH_DNA-bd_sf"/>
</dbReference>
<keyword evidence="5" id="KW-0804">Transcription</keyword>
<dbReference type="PROSITE" id="PS50949">
    <property type="entry name" value="HTH_GNTR"/>
    <property type="match status" value="1"/>
</dbReference>
<keyword evidence="4" id="KW-0238">DNA-binding</keyword>
<dbReference type="InterPro" id="IPR036388">
    <property type="entry name" value="WH-like_DNA-bd_sf"/>
</dbReference>
<sequence length="482" mass="51804">MWGVQRMIVSDTKWTPKLSSATRSKYEALASAIRDGVADGQLGPGAQLPPVRDLAYRIGVTPGTVARAYRLLVDDRVLVAGVGRGTFVADRPSHVPVGLSSDLAQMPSLTADPAQEEPDLGYLVSPRMPDRGQAALMTRVLGELSAQPTHILMRYPSRTTDRVARAAFHATLDPEAIGSSQIDDIVLAHGGQNAVVMIMQTVLHGPAPAIIVDELSYNGFRSAAELCRAEVHSVPWDAEGPDPEVFAQIVRDHRVQLYCTAAEVCNPTTRATSPARRAQIARIARHHGVHVIDDDCYSRTRRVGPSYRALLPDLGWYVTSPSKSLTPSLRIGFALAPSSCAPALVRTATGHSFGISQMICHTYAAMMADPSLPGILAAVTARIAQDIACAVDTLQGYDLTWADGAPFVWLTLPAPWRAGAFADAAKAQGVVLKSAEAFVQRDSRMVHAVRIAVNGEISHDDFRNAMLRLRGLLDAPPARIAV</sequence>
<evidence type="ECO:0000313" key="8">
    <source>
        <dbReference type="Proteomes" id="UP000183987"/>
    </source>
</evidence>
<evidence type="ECO:0000313" key="7">
    <source>
        <dbReference type="EMBL" id="SHE52730.1"/>
    </source>
</evidence>
<feature type="domain" description="HTH gntR-type" evidence="6">
    <location>
        <begin position="23"/>
        <end position="91"/>
    </location>
</feature>
<evidence type="ECO:0000256" key="5">
    <source>
        <dbReference type="ARBA" id="ARBA00023163"/>
    </source>
</evidence>
<dbReference type="InterPro" id="IPR015424">
    <property type="entry name" value="PyrdxlP-dep_Trfase"/>
</dbReference>
<reference evidence="8" key="1">
    <citation type="submission" date="2016-11" db="EMBL/GenBank/DDBJ databases">
        <authorList>
            <person name="Varghese N."/>
            <person name="Submissions S."/>
        </authorList>
    </citation>
    <scope>NUCLEOTIDE SEQUENCE [LARGE SCALE GENOMIC DNA]</scope>
    <source>
        <strain evidence="8">DSM 29326</strain>
    </source>
</reference>
<dbReference type="Gene3D" id="3.90.1150.10">
    <property type="entry name" value="Aspartate Aminotransferase, domain 1"/>
    <property type="match status" value="1"/>
</dbReference>
<dbReference type="EMBL" id="FQUE01000001">
    <property type="protein sequence ID" value="SHE52730.1"/>
    <property type="molecule type" value="Genomic_DNA"/>
</dbReference>
<dbReference type="Pfam" id="PF00392">
    <property type="entry name" value="GntR"/>
    <property type="match status" value="1"/>
</dbReference>
<dbReference type="GO" id="GO:0030170">
    <property type="term" value="F:pyridoxal phosphate binding"/>
    <property type="evidence" value="ECO:0007669"/>
    <property type="project" value="InterPro"/>
</dbReference>
<dbReference type="CDD" id="cd07377">
    <property type="entry name" value="WHTH_GntR"/>
    <property type="match status" value="1"/>
</dbReference>
<proteinExistence type="inferred from homology"/>
<keyword evidence="3" id="KW-0805">Transcription regulation</keyword>
<dbReference type="Gene3D" id="3.40.640.10">
    <property type="entry name" value="Type I PLP-dependent aspartate aminotransferase-like (Major domain)"/>
    <property type="match status" value="1"/>
</dbReference>
<evidence type="ECO:0000256" key="4">
    <source>
        <dbReference type="ARBA" id="ARBA00023125"/>
    </source>
</evidence>
<name>A0A1M4U832_LOKAT</name>
<keyword evidence="2" id="KW-0663">Pyridoxal phosphate</keyword>
<dbReference type="CDD" id="cd00609">
    <property type="entry name" value="AAT_like"/>
    <property type="match status" value="1"/>
</dbReference>
<evidence type="ECO:0000256" key="2">
    <source>
        <dbReference type="ARBA" id="ARBA00022898"/>
    </source>
</evidence>
<dbReference type="InterPro" id="IPR000524">
    <property type="entry name" value="Tscrpt_reg_HTH_GntR"/>
</dbReference>
<dbReference type="InterPro" id="IPR051446">
    <property type="entry name" value="HTH_trans_reg/aminotransferase"/>
</dbReference>
<dbReference type="Gene3D" id="1.10.10.10">
    <property type="entry name" value="Winged helix-like DNA-binding domain superfamily/Winged helix DNA-binding domain"/>
    <property type="match status" value="1"/>
</dbReference>
<dbReference type="SUPFAM" id="SSF53383">
    <property type="entry name" value="PLP-dependent transferases"/>
    <property type="match status" value="1"/>
</dbReference>
<dbReference type="InterPro" id="IPR015422">
    <property type="entry name" value="PyrdxlP-dep_Trfase_small"/>
</dbReference>
<dbReference type="Pfam" id="PF00155">
    <property type="entry name" value="Aminotran_1_2"/>
    <property type="match status" value="1"/>
</dbReference>
<comment type="similarity">
    <text evidence="1">In the C-terminal section; belongs to the class-I pyridoxal-phosphate-dependent aminotransferase family.</text>
</comment>
<dbReference type="InterPro" id="IPR015421">
    <property type="entry name" value="PyrdxlP-dep_Trfase_major"/>
</dbReference>
<dbReference type="SMART" id="SM00345">
    <property type="entry name" value="HTH_GNTR"/>
    <property type="match status" value="1"/>
</dbReference>
<dbReference type="PANTHER" id="PTHR46577:SF1">
    <property type="entry name" value="HTH-TYPE TRANSCRIPTIONAL REGULATORY PROTEIN GABR"/>
    <property type="match status" value="1"/>
</dbReference>
<dbReference type="STRING" id="366533.SAMN05444339_101625"/>
<keyword evidence="8" id="KW-1185">Reference proteome</keyword>
<dbReference type="SUPFAM" id="SSF46785">
    <property type="entry name" value="Winged helix' DNA-binding domain"/>
    <property type="match status" value="1"/>
</dbReference>
<gene>
    <name evidence="7" type="ORF">SAMN05444339_101625</name>
</gene>
<dbReference type="PANTHER" id="PTHR46577">
    <property type="entry name" value="HTH-TYPE TRANSCRIPTIONAL REGULATORY PROTEIN GABR"/>
    <property type="match status" value="1"/>
</dbReference>
<dbReference type="GO" id="GO:0003700">
    <property type="term" value="F:DNA-binding transcription factor activity"/>
    <property type="evidence" value="ECO:0007669"/>
    <property type="project" value="InterPro"/>
</dbReference>